<reference evidence="3" key="1">
    <citation type="submission" date="2014-09" db="EMBL/GenBank/DDBJ databases">
        <title>Genome sequence of the luminous mushroom Mycena chlorophos for searching fungal bioluminescence genes.</title>
        <authorList>
            <person name="Tanaka Y."/>
            <person name="Kasuga D."/>
            <person name="Oba Y."/>
            <person name="Hase S."/>
            <person name="Sato K."/>
            <person name="Oba Y."/>
            <person name="Sakakibara Y."/>
        </authorList>
    </citation>
    <scope>NUCLEOTIDE SEQUENCE</scope>
</reference>
<dbReference type="Proteomes" id="UP000815677">
    <property type="component" value="Unassembled WGS sequence"/>
</dbReference>
<name>A0ABQ0L5Z0_MYCCL</name>
<evidence type="ECO:0008006" key="5">
    <source>
        <dbReference type="Google" id="ProtNLM"/>
    </source>
</evidence>
<keyword evidence="4" id="KW-1185">Reference proteome</keyword>
<evidence type="ECO:0000256" key="2">
    <source>
        <dbReference type="SAM" id="SignalP"/>
    </source>
</evidence>
<protein>
    <recommendedName>
        <fullName evidence="5">Effector protein</fullName>
    </recommendedName>
</protein>
<keyword evidence="2" id="KW-0732">Signal</keyword>
<evidence type="ECO:0000256" key="1">
    <source>
        <dbReference type="SAM" id="MobiDB-lite"/>
    </source>
</evidence>
<feature type="region of interest" description="Disordered" evidence="1">
    <location>
        <begin position="113"/>
        <end position="134"/>
    </location>
</feature>
<evidence type="ECO:0000313" key="4">
    <source>
        <dbReference type="Proteomes" id="UP000815677"/>
    </source>
</evidence>
<gene>
    <name evidence="3" type="ORF">MCHLO_03953</name>
</gene>
<organism evidence="3 4">
    <name type="scientific">Mycena chlorophos</name>
    <name type="common">Agaric fungus</name>
    <name type="synonym">Agaricus chlorophos</name>
    <dbReference type="NCBI Taxonomy" id="658473"/>
    <lineage>
        <taxon>Eukaryota</taxon>
        <taxon>Fungi</taxon>
        <taxon>Dikarya</taxon>
        <taxon>Basidiomycota</taxon>
        <taxon>Agaricomycotina</taxon>
        <taxon>Agaricomycetes</taxon>
        <taxon>Agaricomycetidae</taxon>
        <taxon>Agaricales</taxon>
        <taxon>Marasmiineae</taxon>
        <taxon>Mycenaceae</taxon>
        <taxon>Mycena</taxon>
    </lineage>
</organism>
<evidence type="ECO:0000313" key="3">
    <source>
        <dbReference type="EMBL" id="GAT46422.1"/>
    </source>
</evidence>
<proteinExistence type="predicted"/>
<accession>A0ABQ0L5Z0</accession>
<dbReference type="EMBL" id="DF842503">
    <property type="protein sequence ID" value="GAT46422.1"/>
    <property type="molecule type" value="Genomic_DNA"/>
</dbReference>
<feature type="chain" id="PRO_5047127925" description="Effector protein" evidence="2">
    <location>
        <begin position="18"/>
        <end position="192"/>
    </location>
</feature>
<sequence length="192" mass="20092">MLVALAVLAASALTTYASPSSRSATPDNNNFVSVKSKTDFCMIMPKDAHTNIGDSERPGGTTTYCSPTATAHNSSTAQGTFSDAFWTRVEYESGVGRGGQKFAQLTGCINPRTVDRLNPDDEGGQYDSSGGQRGTGNPVGSTCVGYKHYVEIVEPGGNRACIRCCNDAADCPTNKDTQGCPVVIPGNYAGCD</sequence>
<feature type="signal peptide" evidence="2">
    <location>
        <begin position="1"/>
        <end position="17"/>
    </location>
</feature>